<keyword evidence="5 8" id="KW-0812">Transmembrane</keyword>
<dbReference type="InterPro" id="IPR035906">
    <property type="entry name" value="MetI-like_sf"/>
</dbReference>
<comment type="similarity">
    <text evidence="8">Belongs to the binding-protein-dependent transport system permease family.</text>
</comment>
<dbReference type="PROSITE" id="PS50928">
    <property type="entry name" value="ABC_TM1"/>
    <property type="match status" value="1"/>
</dbReference>
<feature type="domain" description="ABC transmembrane type-1" evidence="9">
    <location>
        <begin position="54"/>
        <end position="244"/>
    </location>
</feature>
<dbReference type="GO" id="GO:0005886">
    <property type="term" value="C:plasma membrane"/>
    <property type="evidence" value="ECO:0007669"/>
    <property type="project" value="UniProtKB-SubCell"/>
</dbReference>
<name>A0A1W6MMJ2_9FLAO</name>
<keyword evidence="3" id="KW-1003">Cell membrane</keyword>
<evidence type="ECO:0000259" key="9">
    <source>
        <dbReference type="PROSITE" id="PS50928"/>
    </source>
</evidence>
<dbReference type="Proteomes" id="UP000193431">
    <property type="component" value="Chromosome"/>
</dbReference>
<feature type="transmembrane region" description="Helical" evidence="8">
    <location>
        <begin position="180"/>
        <end position="203"/>
    </location>
</feature>
<keyword evidence="7 8" id="KW-0472">Membrane</keyword>
<evidence type="ECO:0000313" key="10">
    <source>
        <dbReference type="EMBL" id="ARN78801.1"/>
    </source>
</evidence>
<dbReference type="GO" id="GO:0055085">
    <property type="term" value="P:transmembrane transport"/>
    <property type="evidence" value="ECO:0007669"/>
    <property type="project" value="InterPro"/>
</dbReference>
<evidence type="ECO:0000256" key="6">
    <source>
        <dbReference type="ARBA" id="ARBA00022989"/>
    </source>
</evidence>
<sequence length="255" mass="28691">MKKVLQILFALSIVFPIGFLVVLSLGRNWPYPVVLPKSLSLENWSFLQQSDSELWQTFLLSLLISIIVATATTALAFVTSKQLAQSKYRNKLMLLAYIPYVLSPVILAATLQYYFIYASLSGSVAGVLLAQVFIAYPFAVIILNNFWNHKIKSMEELSRTLGSSSWQTFKKVLIPVSKNALLLCFFQTFLISWFEFGLTNLIGVGSVQTLTVKVFSYVNEANIFYAALASCLLIVPPMILIWLNKKYIFATETVI</sequence>
<dbReference type="OrthoDB" id="1454623at2"/>
<evidence type="ECO:0000256" key="3">
    <source>
        <dbReference type="ARBA" id="ARBA00022475"/>
    </source>
</evidence>
<reference evidence="10 11" key="1">
    <citation type="submission" date="2016-11" db="EMBL/GenBank/DDBJ databases">
        <title>Trade-off between light-utilization and light-protection in marine flavobacteria.</title>
        <authorList>
            <person name="Kumagai Y."/>
        </authorList>
    </citation>
    <scope>NUCLEOTIDE SEQUENCE [LARGE SCALE GENOMIC DNA]</scope>
    <source>
        <strain evidence="10 11">JCM 13191</strain>
    </source>
</reference>
<comment type="subcellular location">
    <subcellularLocation>
        <location evidence="1">Cell inner membrane</location>
        <topology evidence="1">Multi-pass membrane protein</topology>
    </subcellularLocation>
    <subcellularLocation>
        <location evidence="8">Cell membrane</location>
        <topology evidence="8">Multi-pass membrane protein</topology>
    </subcellularLocation>
</comment>
<dbReference type="InterPro" id="IPR000515">
    <property type="entry name" value="MetI-like"/>
</dbReference>
<keyword evidence="4" id="KW-0997">Cell inner membrane</keyword>
<accession>A0A1W6MMJ2</accession>
<dbReference type="EMBL" id="CP019344">
    <property type="protein sequence ID" value="ARN78801.1"/>
    <property type="molecule type" value="Genomic_DNA"/>
</dbReference>
<dbReference type="PANTHER" id="PTHR43357:SF4">
    <property type="entry name" value="INNER MEMBRANE ABC TRANSPORTER PERMEASE PROTEIN YDCV"/>
    <property type="match status" value="1"/>
</dbReference>
<feature type="transmembrane region" description="Helical" evidence="8">
    <location>
        <begin position="92"/>
        <end position="116"/>
    </location>
</feature>
<dbReference type="STRING" id="331648.BST97_12825"/>
<keyword evidence="2 8" id="KW-0813">Transport</keyword>
<evidence type="ECO:0000256" key="5">
    <source>
        <dbReference type="ARBA" id="ARBA00022692"/>
    </source>
</evidence>
<proteinExistence type="inferred from homology"/>
<evidence type="ECO:0000256" key="7">
    <source>
        <dbReference type="ARBA" id="ARBA00023136"/>
    </source>
</evidence>
<dbReference type="AlphaFoldDB" id="A0A1W6MMJ2"/>
<dbReference type="RefSeq" id="WP_085767606.1">
    <property type="nucleotide sequence ID" value="NZ_CP019344.1"/>
</dbReference>
<dbReference type="SUPFAM" id="SSF161098">
    <property type="entry name" value="MetI-like"/>
    <property type="match status" value="1"/>
</dbReference>
<protein>
    <submittedName>
        <fullName evidence="10">ABC transporter permease</fullName>
    </submittedName>
</protein>
<feature type="transmembrane region" description="Helical" evidence="8">
    <location>
        <begin position="54"/>
        <end position="80"/>
    </location>
</feature>
<dbReference type="Gene3D" id="1.10.3720.10">
    <property type="entry name" value="MetI-like"/>
    <property type="match status" value="1"/>
</dbReference>
<gene>
    <name evidence="10" type="ORF">BST97_12825</name>
</gene>
<evidence type="ECO:0000313" key="11">
    <source>
        <dbReference type="Proteomes" id="UP000193431"/>
    </source>
</evidence>
<keyword evidence="11" id="KW-1185">Reference proteome</keyword>
<organism evidence="10 11">
    <name type="scientific">Nonlabens spongiae</name>
    <dbReference type="NCBI Taxonomy" id="331648"/>
    <lineage>
        <taxon>Bacteria</taxon>
        <taxon>Pseudomonadati</taxon>
        <taxon>Bacteroidota</taxon>
        <taxon>Flavobacteriia</taxon>
        <taxon>Flavobacteriales</taxon>
        <taxon>Flavobacteriaceae</taxon>
        <taxon>Nonlabens</taxon>
    </lineage>
</organism>
<dbReference type="Pfam" id="PF00528">
    <property type="entry name" value="BPD_transp_1"/>
    <property type="match status" value="1"/>
</dbReference>
<evidence type="ECO:0000256" key="1">
    <source>
        <dbReference type="ARBA" id="ARBA00004429"/>
    </source>
</evidence>
<evidence type="ECO:0000256" key="2">
    <source>
        <dbReference type="ARBA" id="ARBA00022448"/>
    </source>
</evidence>
<feature type="transmembrane region" description="Helical" evidence="8">
    <location>
        <begin position="223"/>
        <end position="243"/>
    </location>
</feature>
<dbReference type="PANTHER" id="PTHR43357">
    <property type="entry name" value="INNER MEMBRANE ABC TRANSPORTER PERMEASE PROTEIN YDCV"/>
    <property type="match status" value="1"/>
</dbReference>
<keyword evidence="6 8" id="KW-1133">Transmembrane helix</keyword>
<feature type="transmembrane region" description="Helical" evidence="8">
    <location>
        <begin position="128"/>
        <end position="147"/>
    </location>
</feature>
<dbReference type="CDD" id="cd06261">
    <property type="entry name" value="TM_PBP2"/>
    <property type="match status" value="1"/>
</dbReference>
<feature type="transmembrane region" description="Helical" evidence="8">
    <location>
        <begin position="7"/>
        <end position="26"/>
    </location>
</feature>
<evidence type="ECO:0000256" key="4">
    <source>
        <dbReference type="ARBA" id="ARBA00022519"/>
    </source>
</evidence>
<evidence type="ECO:0000256" key="8">
    <source>
        <dbReference type="RuleBase" id="RU363032"/>
    </source>
</evidence>